<accession>Q0VNW6</accession>
<proteinExistence type="predicted"/>
<dbReference type="GO" id="GO:0008967">
    <property type="term" value="F:phosphoglycolate phosphatase activity"/>
    <property type="evidence" value="ECO:0007669"/>
    <property type="project" value="UniProtKB-EC"/>
</dbReference>
<protein>
    <submittedName>
        <fullName evidence="1">Phosphoglycolate phosphatase PGP</fullName>
        <ecNumber evidence="1">3.1.3.18</ecNumber>
    </submittedName>
</protein>
<keyword evidence="2" id="KW-1185">Reference proteome</keyword>
<dbReference type="NCBIfam" id="TIGR01549">
    <property type="entry name" value="HAD-SF-IA-v1"/>
    <property type="match status" value="1"/>
</dbReference>
<dbReference type="EMBL" id="AM286690">
    <property type="protein sequence ID" value="CAL17132.1"/>
    <property type="molecule type" value="Genomic_DNA"/>
</dbReference>
<dbReference type="PANTHER" id="PTHR43885">
    <property type="entry name" value="HALOACID DEHALOGENASE-LIKE HYDROLASE"/>
    <property type="match status" value="1"/>
</dbReference>
<dbReference type="eggNOG" id="COG0546">
    <property type="taxonomic scope" value="Bacteria"/>
</dbReference>
<dbReference type="AlphaFoldDB" id="Q0VNW6"/>
<dbReference type="InterPro" id="IPR036412">
    <property type="entry name" value="HAD-like_sf"/>
</dbReference>
<dbReference type="SUPFAM" id="SSF56784">
    <property type="entry name" value="HAD-like"/>
    <property type="match status" value="1"/>
</dbReference>
<dbReference type="RefSeq" id="WP_011588965.1">
    <property type="nucleotide sequence ID" value="NC_008260.1"/>
</dbReference>
<dbReference type="PANTHER" id="PTHR43885:SF1">
    <property type="entry name" value="SUPERFAMILY HYDROLASE, PUTATIVE (AFU_ORTHOLOGUE AFUA_4G13290)-RELATED"/>
    <property type="match status" value="1"/>
</dbReference>
<gene>
    <name evidence="1" type="primary">pgp</name>
    <name evidence="1" type="ordered locus">ABO_1684</name>
</gene>
<dbReference type="NCBIfam" id="TIGR01509">
    <property type="entry name" value="HAD-SF-IA-v3"/>
    <property type="match status" value="1"/>
</dbReference>
<dbReference type="SFLD" id="SFLDG01129">
    <property type="entry name" value="C1.5:_HAD__Beta-PGM__Phosphata"/>
    <property type="match status" value="1"/>
</dbReference>
<evidence type="ECO:0000313" key="1">
    <source>
        <dbReference type="EMBL" id="CAL17132.1"/>
    </source>
</evidence>
<dbReference type="HOGENOM" id="CLU_045011_11_3_6"/>
<dbReference type="Gene3D" id="1.10.260.80">
    <property type="match status" value="1"/>
</dbReference>
<dbReference type="STRING" id="393595.ABO_1684"/>
<organism evidence="1 2">
    <name type="scientific">Alcanivorax borkumensis (strain ATCC 700651 / DSM 11573 / NCIMB 13689 / SK2)</name>
    <dbReference type="NCBI Taxonomy" id="393595"/>
    <lineage>
        <taxon>Bacteria</taxon>
        <taxon>Pseudomonadati</taxon>
        <taxon>Pseudomonadota</taxon>
        <taxon>Gammaproteobacteria</taxon>
        <taxon>Oceanospirillales</taxon>
        <taxon>Alcanivoracaceae</taxon>
        <taxon>Alcanivorax</taxon>
    </lineage>
</organism>
<keyword evidence="1" id="KW-0378">Hydrolase</keyword>
<dbReference type="InterPro" id="IPR006439">
    <property type="entry name" value="HAD-SF_hydro_IA"/>
</dbReference>
<dbReference type="EC" id="3.1.3.18" evidence="1"/>
<dbReference type="Pfam" id="PF00702">
    <property type="entry name" value="Hydrolase"/>
    <property type="match status" value="1"/>
</dbReference>
<dbReference type="KEGG" id="abo:ABO_1684"/>
<dbReference type="InterPro" id="IPR023214">
    <property type="entry name" value="HAD_sf"/>
</dbReference>
<evidence type="ECO:0000313" key="2">
    <source>
        <dbReference type="Proteomes" id="UP000008871"/>
    </source>
</evidence>
<name>Q0VNW6_ALCBS</name>
<dbReference type="SFLD" id="SFLDS00003">
    <property type="entry name" value="Haloacid_Dehalogenase"/>
    <property type="match status" value="1"/>
</dbReference>
<dbReference type="Proteomes" id="UP000008871">
    <property type="component" value="Chromosome"/>
</dbReference>
<reference evidence="1 2" key="1">
    <citation type="journal article" date="2006" name="Nat. Biotechnol.">
        <title>Genome sequence of the ubiquitous hydrocarbon-degrading marine bacterium Alcanivorax borkumensis.</title>
        <authorList>
            <person name="Schneiker S."/>
            <person name="Martins dos Santos V.A.P."/>
            <person name="Bartels D."/>
            <person name="Bekel T."/>
            <person name="Brecht M."/>
            <person name="Buhrmester J."/>
            <person name="Chernikova T.N."/>
            <person name="Denaro R."/>
            <person name="Ferrer M."/>
            <person name="Gertler C."/>
            <person name="Goesmann A."/>
            <person name="Golyshina O.V."/>
            <person name="Kaminski F."/>
            <person name="Khachane A.N."/>
            <person name="Lang S."/>
            <person name="Linke B."/>
            <person name="McHardy A.C."/>
            <person name="Meyer F."/>
            <person name="Nechitaylo T."/>
            <person name="Puehler A."/>
            <person name="Regenhardt D."/>
            <person name="Rupp O."/>
            <person name="Sabirova J.S."/>
            <person name="Selbitschka W."/>
            <person name="Yakimov M.M."/>
            <person name="Timmis K.N."/>
            <person name="Vorhoelter F.-J."/>
            <person name="Weidner S."/>
            <person name="Kaiser O."/>
            <person name="Golyshin P.N."/>
        </authorList>
    </citation>
    <scope>NUCLEOTIDE SEQUENCE [LARGE SCALE GENOMIC DNA]</scope>
    <source>
        <strain evidence="2">ATCC 700651 / DSM 11573 / NCIMB 13689 / SK2</strain>
    </source>
</reference>
<dbReference type="Gene3D" id="3.40.50.1000">
    <property type="entry name" value="HAD superfamily/HAD-like"/>
    <property type="match status" value="1"/>
</dbReference>
<sequence>MTLSAATPQTMFNGIIFDLDGTLVDSRLDFAAIRKALRCPEDVGVLEFIDTLPQREQAAAHAVVLEYEREGAQRATWIPGAESCLEQLSVMGIPTAILTRNARVIAELTVSRLNIPVERVLAREDAAPKPAPDGLLAIAREWNMAPATIAYVGDFKYDLLAARNAGMVGVYLDMDGLNTHGYLADRVIRRFDELLIG</sequence>